<organism evidence="10 11">
    <name type="scientific">Dyadobacter sandarakinus</name>
    <dbReference type="NCBI Taxonomy" id="2747268"/>
    <lineage>
        <taxon>Bacteria</taxon>
        <taxon>Pseudomonadati</taxon>
        <taxon>Bacteroidota</taxon>
        <taxon>Cytophagia</taxon>
        <taxon>Cytophagales</taxon>
        <taxon>Spirosomataceae</taxon>
        <taxon>Dyadobacter</taxon>
    </lineage>
</organism>
<evidence type="ECO:0000256" key="6">
    <source>
        <dbReference type="SAM" id="Coils"/>
    </source>
</evidence>
<evidence type="ECO:0000259" key="8">
    <source>
        <dbReference type="PROSITE" id="PS50112"/>
    </source>
</evidence>
<dbReference type="Pfam" id="PF02518">
    <property type="entry name" value="HATPase_c"/>
    <property type="match status" value="1"/>
</dbReference>
<dbReference type="Gene3D" id="1.20.120.30">
    <property type="entry name" value="Aspartate receptor, ligand-binding domain"/>
    <property type="match status" value="1"/>
</dbReference>
<feature type="coiled-coil region" evidence="6">
    <location>
        <begin position="542"/>
        <end position="612"/>
    </location>
</feature>
<dbReference type="InterPro" id="IPR004358">
    <property type="entry name" value="Sig_transdc_His_kin-like_C"/>
</dbReference>
<dbReference type="InterPro" id="IPR003661">
    <property type="entry name" value="HisK_dim/P_dom"/>
</dbReference>
<dbReference type="Gene3D" id="1.10.287.130">
    <property type="match status" value="1"/>
</dbReference>
<evidence type="ECO:0000256" key="1">
    <source>
        <dbReference type="ARBA" id="ARBA00000085"/>
    </source>
</evidence>
<proteinExistence type="predicted"/>
<dbReference type="PANTHER" id="PTHR43304">
    <property type="entry name" value="PHYTOCHROME-LIKE PROTEIN CPH1"/>
    <property type="match status" value="1"/>
</dbReference>
<dbReference type="NCBIfam" id="TIGR00229">
    <property type="entry name" value="sensory_box"/>
    <property type="match status" value="2"/>
</dbReference>
<dbReference type="InterPro" id="IPR013656">
    <property type="entry name" value="PAS_4"/>
</dbReference>
<dbReference type="Gene3D" id="2.10.70.100">
    <property type="match status" value="1"/>
</dbReference>
<dbReference type="SMART" id="SM00388">
    <property type="entry name" value="HisKA"/>
    <property type="match status" value="1"/>
</dbReference>
<dbReference type="CDD" id="cd00130">
    <property type="entry name" value="PAS"/>
    <property type="match status" value="1"/>
</dbReference>
<dbReference type="Pfam" id="PF00512">
    <property type="entry name" value="HisKA"/>
    <property type="match status" value="1"/>
</dbReference>
<dbReference type="PANTHER" id="PTHR43304:SF1">
    <property type="entry name" value="PAC DOMAIN-CONTAINING PROTEIN"/>
    <property type="match status" value="1"/>
</dbReference>
<dbReference type="InterPro" id="IPR035965">
    <property type="entry name" value="PAS-like_dom_sf"/>
</dbReference>
<evidence type="ECO:0000259" key="9">
    <source>
        <dbReference type="PROSITE" id="PS50113"/>
    </source>
</evidence>
<dbReference type="EC" id="2.7.13.3" evidence="2"/>
<dbReference type="EMBL" id="CP056775">
    <property type="protein sequence ID" value="QRR00223.1"/>
    <property type="molecule type" value="Genomic_DNA"/>
</dbReference>
<evidence type="ECO:0000256" key="2">
    <source>
        <dbReference type="ARBA" id="ARBA00012438"/>
    </source>
</evidence>
<gene>
    <name evidence="10" type="ORF">HWI92_04545</name>
</gene>
<feature type="domain" description="PAC" evidence="9">
    <location>
        <begin position="480"/>
        <end position="533"/>
    </location>
</feature>
<dbReference type="PRINTS" id="PR00344">
    <property type="entry name" value="BCTRLSENSOR"/>
</dbReference>
<dbReference type="InterPro" id="IPR003594">
    <property type="entry name" value="HATPase_dom"/>
</dbReference>
<evidence type="ECO:0000256" key="4">
    <source>
        <dbReference type="ARBA" id="ARBA00022679"/>
    </source>
</evidence>
<keyword evidence="4" id="KW-0808">Transferase</keyword>
<dbReference type="Gene3D" id="3.30.450.20">
    <property type="entry name" value="PAS domain"/>
    <property type="match status" value="3"/>
</dbReference>
<dbReference type="Proteomes" id="UP000612680">
    <property type="component" value="Chromosome"/>
</dbReference>
<dbReference type="SUPFAM" id="SSF47384">
    <property type="entry name" value="Homodimeric domain of signal transducing histidine kinase"/>
    <property type="match status" value="1"/>
</dbReference>
<evidence type="ECO:0000313" key="10">
    <source>
        <dbReference type="EMBL" id="QRR00223.1"/>
    </source>
</evidence>
<dbReference type="SUPFAM" id="SSF55874">
    <property type="entry name" value="ATPase domain of HSP90 chaperone/DNA topoisomerase II/histidine kinase"/>
    <property type="match status" value="1"/>
</dbReference>
<evidence type="ECO:0000259" key="7">
    <source>
        <dbReference type="PROSITE" id="PS50109"/>
    </source>
</evidence>
<keyword evidence="5" id="KW-0418">Kinase</keyword>
<reference evidence="10 11" key="1">
    <citation type="submission" date="2020-06" db="EMBL/GenBank/DDBJ databases">
        <title>Dyadobacter sandarakinus sp. nov., isolated from the soil of the Arctic Yellow River Station.</title>
        <authorList>
            <person name="Zhang Y."/>
            <person name="Peng F."/>
        </authorList>
    </citation>
    <scope>NUCLEOTIDE SEQUENCE [LARGE SCALE GENOMIC DNA]</scope>
    <source>
        <strain evidence="10 11">Q3-56</strain>
    </source>
</reference>
<evidence type="ECO:0000256" key="3">
    <source>
        <dbReference type="ARBA" id="ARBA00022553"/>
    </source>
</evidence>
<evidence type="ECO:0000313" key="11">
    <source>
        <dbReference type="Proteomes" id="UP000612680"/>
    </source>
</evidence>
<name>A0ABX7I3B2_9BACT</name>
<dbReference type="InterPro" id="IPR036097">
    <property type="entry name" value="HisK_dim/P_sf"/>
</dbReference>
<keyword evidence="11" id="KW-1185">Reference proteome</keyword>
<evidence type="ECO:0000256" key="5">
    <source>
        <dbReference type="ARBA" id="ARBA00022777"/>
    </source>
</evidence>
<dbReference type="InterPro" id="IPR000700">
    <property type="entry name" value="PAS-assoc_C"/>
</dbReference>
<dbReference type="InterPro" id="IPR005467">
    <property type="entry name" value="His_kinase_dom"/>
</dbReference>
<dbReference type="SMART" id="SM00387">
    <property type="entry name" value="HATPase_c"/>
    <property type="match status" value="1"/>
</dbReference>
<dbReference type="InterPro" id="IPR036890">
    <property type="entry name" value="HATPase_C_sf"/>
</dbReference>
<dbReference type="PROSITE" id="PS50109">
    <property type="entry name" value="HIS_KIN"/>
    <property type="match status" value="1"/>
</dbReference>
<feature type="domain" description="PAS" evidence="8">
    <location>
        <begin position="157"/>
        <end position="227"/>
    </location>
</feature>
<keyword evidence="3" id="KW-0597">Phosphoprotein</keyword>
<dbReference type="RefSeq" id="WP_204660995.1">
    <property type="nucleotide sequence ID" value="NZ_CP056775.1"/>
</dbReference>
<dbReference type="Pfam" id="PF08448">
    <property type="entry name" value="PAS_4"/>
    <property type="match status" value="1"/>
</dbReference>
<protein>
    <recommendedName>
        <fullName evidence="2">histidine kinase</fullName>
        <ecNumber evidence="2">2.7.13.3</ecNumber>
    </recommendedName>
</protein>
<feature type="domain" description="Histidine kinase" evidence="7">
    <location>
        <begin position="576"/>
        <end position="809"/>
    </location>
</feature>
<dbReference type="PROSITE" id="PS50113">
    <property type="entry name" value="PAC"/>
    <property type="match status" value="1"/>
</dbReference>
<comment type="catalytic activity">
    <reaction evidence="1">
        <text>ATP + protein L-histidine = ADP + protein N-phospho-L-histidine.</text>
        <dbReference type="EC" id="2.7.13.3"/>
    </reaction>
</comment>
<keyword evidence="6" id="KW-0175">Coiled coil</keyword>
<dbReference type="InterPro" id="IPR052162">
    <property type="entry name" value="Sensor_kinase/Photoreceptor"/>
</dbReference>
<dbReference type="InterPro" id="IPR000014">
    <property type="entry name" value="PAS"/>
</dbReference>
<dbReference type="Gene3D" id="3.30.565.10">
    <property type="entry name" value="Histidine kinase-like ATPase, C-terminal domain"/>
    <property type="match status" value="1"/>
</dbReference>
<dbReference type="PROSITE" id="PS50112">
    <property type="entry name" value="PAS"/>
    <property type="match status" value="1"/>
</dbReference>
<accession>A0ABX7I3B2</accession>
<dbReference type="SUPFAM" id="SSF55785">
    <property type="entry name" value="PYP-like sensor domain (PAS domain)"/>
    <property type="match status" value="3"/>
</dbReference>
<dbReference type="CDD" id="cd00082">
    <property type="entry name" value="HisKA"/>
    <property type="match status" value="1"/>
</dbReference>
<sequence>MITIEIAGLTQARANHAAFLQALEAQIHSPDFTFSPDFSTSKYACGLGPWLYAYALATYPDKPELIRLEEVHSNMYALAGAIVQSLARKDTPEAKRLFAEITDLDQQFTWTLDMLTLGERDDLRAGTGVRDWNKPDFSDGKVAAGNELLDSIAALEKEVDFRALTESTDVLIIFSDSLGSPFYVNNAWTAATGRTFTGVIAHGWMDLINPADLSMVEEAVAQSLAGLPTSPCEIRMQTGPAGKWFQLHVVPWSRRDGNSGGCIITLTDIDQLKHSQFENLMKTAVLDRCELIIGISMVEPMPEPMYNNPYTLRRLGWQTGKGRTLIDAIYPDDRARVTKMIPELIAQKGGTAEIRLYNEITGEPFWVEWNVMVIDEPYPGFPSILATISPDITDRKQYQHLLEQREHTLLDALEIAQLGTWTMDIASFQTTFSRRHLDMFGVTAENMTLEESISHVVDGDKVQLSKAFFEAQKAGSSGKFDAEYTIVNASTGKEQIIHSLGQTYYDADGKAQSIAGIAQDITIYRDLQRSLEVQVQDRTHQLDESNRKLAAGSERMQQANLQLKRSNEDLHRFAYVASHDLQEPLRKIQQFASRLEIENENASAKARDYLKRMTTAAGRMSTLISDLLAFSRVSNSNQPMQPVALTKLVDQVVSDLEIQVTETAAVVDVGELPSIKGDASQLRQLFQNVISNAIKFHKVQDDGLALSPRVIISSMQVTGEDVPANLRLVNPGRAYHRISIADNGIGFDEIYLDRIFQVFQRLHGRSEYHGTGIGLAICERVVANHHGLISATSQIGHGSTFHVYFPAEDMDVHE</sequence>